<evidence type="ECO:0000313" key="2">
    <source>
        <dbReference type="Proteomes" id="UP000011115"/>
    </source>
</evidence>
<accession>M1DNS0</accession>
<sequence length="83" mass="9302">MSLDEEELRRAEVPFDVTLTTSAKDNHVAESIGGDPYVCLWWLDEEDVKNEGETMGRSASHRTIGKVRLSSPIGPKKPHLRIV</sequence>
<dbReference type="HOGENOM" id="CLU_2546994_0_0_1"/>
<reference evidence="1" key="2">
    <citation type="submission" date="2015-06" db="UniProtKB">
        <authorList>
            <consortium name="EnsemblPlants"/>
        </authorList>
    </citation>
    <scope>IDENTIFICATION</scope>
    <source>
        <strain evidence="1">DM1-3 516 R44</strain>
    </source>
</reference>
<dbReference type="EnsemblPlants" id="PGSC0003DMT400091949">
    <property type="protein sequence ID" value="PGSC0003DMT400091949"/>
    <property type="gene ID" value="PGSC0003DMG400041520"/>
</dbReference>
<organism evidence="1 2">
    <name type="scientific">Solanum tuberosum</name>
    <name type="common">Potato</name>
    <dbReference type="NCBI Taxonomy" id="4113"/>
    <lineage>
        <taxon>Eukaryota</taxon>
        <taxon>Viridiplantae</taxon>
        <taxon>Streptophyta</taxon>
        <taxon>Embryophyta</taxon>
        <taxon>Tracheophyta</taxon>
        <taxon>Spermatophyta</taxon>
        <taxon>Magnoliopsida</taxon>
        <taxon>eudicotyledons</taxon>
        <taxon>Gunneridae</taxon>
        <taxon>Pentapetalae</taxon>
        <taxon>asterids</taxon>
        <taxon>lamiids</taxon>
        <taxon>Solanales</taxon>
        <taxon>Solanaceae</taxon>
        <taxon>Solanoideae</taxon>
        <taxon>Solaneae</taxon>
        <taxon>Solanum</taxon>
    </lineage>
</organism>
<keyword evidence="2" id="KW-1185">Reference proteome</keyword>
<evidence type="ECO:0000313" key="1">
    <source>
        <dbReference type="EnsemblPlants" id="PGSC0003DMT400091949"/>
    </source>
</evidence>
<dbReference type="PaxDb" id="4113-PGSC0003DMT400091949"/>
<dbReference type="Gramene" id="PGSC0003DMT400091949">
    <property type="protein sequence ID" value="PGSC0003DMT400091949"/>
    <property type="gene ID" value="PGSC0003DMG400041520"/>
</dbReference>
<dbReference type="InParanoid" id="M1DNS0"/>
<reference evidence="2" key="1">
    <citation type="journal article" date="2011" name="Nature">
        <title>Genome sequence and analysis of the tuber crop potato.</title>
        <authorList>
            <consortium name="The Potato Genome Sequencing Consortium"/>
        </authorList>
    </citation>
    <scope>NUCLEOTIDE SEQUENCE [LARGE SCALE GENOMIC DNA]</scope>
    <source>
        <strain evidence="2">cv. DM1-3 516 R44</strain>
    </source>
</reference>
<name>M1DNS0_SOLTU</name>
<dbReference type="AlphaFoldDB" id="M1DNS0"/>
<protein>
    <submittedName>
        <fullName evidence="1">Uncharacterized protein</fullName>
    </submittedName>
</protein>
<proteinExistence type="predicted"/>
<dbReference type="Proteomes" id="UP000011115">
    <property type="component" value="Unassembled WGS sequence"/>
</dbReference>